<evidence type="ECO:0000313" key="6">
    <source>
        <dbReference type="WBParaSite" id="TCNE_0000633301-mRNA-1"/>
    </source>
</evidence>
<organism evidence="5 6">
    <name type="scientific">Toxocara canis</name>
    <name type="common">Canine roundworm</name>
    <dbReference type="NCBI Taxonomy" id="6265"/>
    <lineage>
        <taxon>Eukaryota</taxon>
        <taxon>Metazoa</taxon>
        <taxon>Ecdysozoa</taxon>
        <taxon>Nematoda</taxon>
        <taxon>Chromadorea</taxon>
        <taxon>Rhabditida</taxon>
        <taxon>Spirurina</taxon>
        <taxon>Ascaridomorpha</taxon>
        <taxon>Ascaridoidea</taxon>
        <taxon>Toxocaridae</taxon>
        <taxon>Toxocara</taxon>
    </lineage>
</organism>
<feature type="compositionally biased region" description="Polar residues" evidence="3">
    <location>
        <begin position="364"/>
        <end position="382"/>
    </location>
</feature>
<feature type="compositionally biased region" description="Polar residues" evidence="3">
    <location>
        <begin position="318"/>
        <end position="335"/>
    </location>
</feature>
<dbReference type="PANTHER" id="PTHR21677">
    <property type="entry name" value="CRAMPED PROTEIN"/>
    <property type="match status" value="1"/>
</dbReference>
<feature type="region of interest" description="Disordered" evidence="3">
    <location>
        <begin position="834"/>
        <end position="872"/>
    </location>
</feature>
<proteinExistence type="predicted"/>
<reference evidence="4 5" key="2">
    <citation type="submission" date="2018-11" db="EMBL/GenBank/DDBJ databases">
        <authorList>
            <consortium name="Pathogen Informatics"/>
        </authorList>
    </citation>
    <scope>NUCLEOTIDE SEQUENCE [LARGE SCALE GENOMIC DNA]</scope>
</reference>
<evidence type="ECO:0000256" key="2">
    <source>
        <dbReference type="ARBA" id="ARBA00023242"/>
    </source>
</evidence>
<dbReference type="PANTHER" id="PTHR21677:SF1">
    <property type="entry name" value="PROTEIN CRAMPED-LIKE"/>
    <property type="match status" value="1"/>
</dbReference>
<evidence type="ECO:0000256" key="3">
    <source>
        <dbReference type="SAM" id="MobiDB-lite"/>
    </source>
</evidence>
<evidence type="ECO:0000256" key="1">
    <source>
        <dbReference type="ARBA" id="ARBA00023125"/>
    </source>
</evidence>
<feature type="region of interest" description="Disordered" evidence="3">
    <location>
        <begin position="318"/>
        <end position="351"/>
    </location>
</feature>
<keyword evidence="1" id="KW-0238">DNA-binding</keyword>
<feature type="compositionally biased region" description="Low complexity" evidence="3">
    <location>
        <begin position="383"/>
        <end position="401"/>
    </location>
</feature>
<sequence>MNAHRLVVSNVWRGLKLVPTNLTVHATSSTEYEREDLKRRCINLELCSTPPLACTDVDAFSSGLGYNSVGTGSICAFYEGPNTRRLDVFPVALNLSAALGPSKAIKETVAHVRKVRTAEAGVQTDLIKQETKPIADELTDMIDKFKGFVENEVGLEMAAENLGTEAIRSWIGAAKLGSGDAMYNLAMCYSNGRFVCKNLTKAVSLWQKASKLGHPLSMYQLAVCHIRGIGVTADRNYGISLMQKAAEAGCARAQYFMASKLLREGERDRSMKYLKGAIKQEDIRSDVKKWLKMDSLPEDVRKIVVASLDECFEMNDETTMSSIPSQQQTAVTSTRADAAPPTSGTSGMSRRRLTFRPYSVAQPQVNASASTATQPSTNTASDASEMAVTSSTSATSTASSASIAKTTRKWGQWNNAETSLFYEGIKQASRMNIVERSCIGKERNIRNSFYGKDFEQVAKLMTRRKMNKDKEQIRNYYFNSFKLLRSNALIDEGLYSQYNLIVIIELLADVPRDARELFVVINGFEWRKRTGDAKFDPAKLRQLILEGSTSVRPRKKKQAVPIRTPACPALQKLFPSQKAEEPLPSHIFVYLSPRYEADRSYVESCGQNPLIRIRLAMTEHLSSIFKLLKIKWTHRLRKIDEELNIDDKDALNLTIFPDKTTRLGRLFVRYVEDSGPNAFCINRLRKERSQRCAEECDEHSNHSDTGTVPRPMSFSESCHPEAFQVEVPSSSYNESSSFVLNEVTLRSGLTETTVGDATATELFYLCGMEQKIYLQYSTNRPRNRAIEPWNIFVSLITRNYGENLCKILAEPESADEARQVMVTVEDRTRKRRISNCNESGAVGAAQQKPNTTSSSKPSILSIADTPSSSAGGSSCANVCDQVVESENNAFMLQLESLQTKKRSKPYTQRAQLKRIAAHAPMSNPNGAYENAATVASSTPAYATNVVQQSAVGATCQLLRVQASSSETEQQQHPTDFSSIIASSPGVANVVSDRPLAETPELDMYHPIIATPNTRFAAEVLTSLTEQRQQLSTNTTLTHQQYIDVPSSHCEHETYPKHPGHPSEVRIHYITERASSNLVRTDIMAQHFENNVVYKQQQQQPQHQQAVSTVIALDSNTMEQQNEKTLTELSAVDLGGAVGGSSLDLSPMKGSSNLPDDVRYSFEMMMQQNSVDYCRNFEQLLTSMDTPKKIP</sequence>
<dbReference type="InterPro" id="IPR055315">
    <property type="entry name" value="Cramped-like"/>
</dbReference>
<dbReference type="EMBL" id="UYWY01019475">
    <property type="protein sequence ID" value="VDM37645.1"/>
    <property type="molecule type" value="Genomic_DNA"/>
</dbReference>
<dbReference type="InterPro" id="IPR006597">
    <property type="entry name" value="Sel1-like"/>
</dbReference>
<keyword evidence="2" id="KW-0539">Nucleus</keyword>
<evidence type="ECO:0000313" key="5">
    <source>
        <dbReference type="Proteomes" id="UP000050794"/>
    </source>
</evidence>
<dbReference type="GO" id="GO:0007389">
    <property type="term" value="P:pattern specification process"/>
    <property type="evidence" value="ECO:0007669"/>
    <property type="project" value="TreeGrafter"/>
</dbReference>
<feature type="region of interest" description="Disordered" evidence="3">
    <location>
        <begin position="364"/>
        <end position="401"/>
    </location>
</feature>
<dbReference type="SMART" id="SM00671">
    <property type="entry name" value="SEL1"/>
    <property type="match status" value="3"/>
</dbReference>
<protein>
    <submittedName>
        <fullName evidence="6">Death domain-containing protein</fullName>
    </submittedName>
</protein>
<reference evidence="6" key="1">
    <citation type="submission" date="2016-06" db="UniProtKB">
        <authorList>
            <consortium name="WormBaseParasite"/>
        </authorList>
    </citation>
    <scope>IDENTIFICATION</scope>
</reference>
<evidence type="ECO:0000313" key="4">
    <source>
        <dbReference type="EMBL" id="VDM37645.1"/>
    </source>
</evidence>
<dbReference type="Gene3D" id="1.25.40.10">
    <property type="entry name" value="Tetratricopeptide repeat domain"/>
    <property type="match status" value="1"/>
</dbReference>
<feature type="compositionally biased region" description="Polar residues" evidence="3">
    <location>
        <begin position="847"/>
        <end position="872"/>
    </location>
</feature>
<dbReference type="GO" id="GO:0003682">
    <property type="term" value="F:chromatin binding"/>
    <property type="evidence" value="ECO:0007669"/>
    <property type="project" value="InterPro"/>
</dbReference>
<gene>
    <name evidence="4" type="ORF">TCNE_LOCUS6333</name>
</gene>
<dbReference type="SUPFAM" id="SSF81901">
    <property type="entry name" value="HCP-like"/>
    <property type="match status" value="1"/>
</dbReference>
<dbReference type="GO" id="GO:0005634">
    <property type="term" value="C:nucleus"/>
    <property type="evidence" value="ECO:0007669"/>
    <property type="project" value="TreeGrafter"/>
</dbReference>
<dbReference type="Proteomes" id="UP000050794">
    <property type="component" value="Unassembled WGS sequence"/>
</dbReference>
<name>A0A183UCW3_TOXCA</name>
<dbReference type="GO" id="GO:0003677">
    <property type="term" value="F:DNA binding"/>
    <property type="evidence" value="ECO:0007669"/>
    <property type="project" value="UniProtKB-KW"/>
</dbReference>
<accession>A0A183UCW3</accession>
<dbReference type="InterPro" id="IPR011990">
    <property type="entry name" value="TPR-like_helical_dom_sf"/>
</dbReference>
<dbReference type="Pfam" id="PF08238">
    <property type="entry name" value="Sel1"/>
    <property type="match status" value="2"/>
</dbReference>
<dbReference type="AlphaFoldDB" id="A0A183UCW3"/>
<keyword evidence="5" id="KW-1185">Reference proteome</keyword>
<dbReference type="WBParaSite" id="TCNE_0000633301-mRNA-1">
    <property type="protein sequence ID" value="TCNE_0000633301-mRNA-1"/>
    <property type="gene ID" value="TCNE_0000633301"/>
</dbReference>